<feature type="chain" id="PRO_5035286029" description="WSC domain-containing protein" evidence="2">
    <location>
        <begin position="22"/>
        <end position="1402"/>
    </location>
</feature>
<reference evidence="4" key="1">
    <citation type="submission" date="2021-05" db="EMBL/GenBank/DDBJ databases">
        <title>The genome of the haptophyte Pavlova lutheri (Diacronema luteri, Pavlovales) - a model for lipid biosynthesis in eukaryotic algae.</title>
        <authorList>
            <person name="Hulatt C.J."/>
            <person name="Posewitz M.C."/>
        </authorList>
    </citation>
    <scope>NUCLEOTIDE SEQUENCE</scope>
    <source>
        <strain evidence="4">NIVA-4/92</strain>
    </source>
</reference>
<feature type="region of interest" description="Disordered" evidence="1">
    <location>
        <begin position="30"/>
        <end position="80"/>
    </location>
</feature>
<comment type="caution">
    <text evidence="4">The sequence shown here is derived from an EMBL/GenBank/DDBJ whole genome shotgun (WGS) entry which is preliminary data.</text>
</comment>
<sequence length="1402" mass="144099">MGKLALAALVAACAAAAYVRAGATPRTIAEPHAAPAARSRGARRLSARDELLRRAREQQRAAVEAAAAGEQPAPVAAGQADTWRRANPPAFDRAAAQLGSSPPPPPPPPSPRPERTPPPPLPPPTPPAPALVPMTTAELAPLRSFCLGVATAHRCALQATCGHIASTGMACDKRTATCVCAPGACVDAQVGECRALDASTSVRARVWRSPPPSATLSATRSFPEAADRELERRTSNVGLALVGPGALSAAVAAGVLRGLHALSMLPHLRYLSASGGAAVAATAYLYADPARVPSDITLLGAFVPPEDISAVELRDASPSALVAAASADVLHEARAALDRAIRGAGAGARAASRAPHAGAQAPAGTPAGATTLDDVWTVAVSRALLDRFGLGDAGTSLGWNRGALDDFVSRNPRFVNASAHLPRALRPFLVLAASIVGPAAELPGLSAGNGDGGLWPEWAAAPHGWTPLHVTSVYTGAPATADARFTRAPNADAPDKPHGRGEPVRRPLAMMTGGYLENMAVGGGAAERPTWLPAGKLAGLVNVPMPTSPLSLAKVVAAAASRLSALLPAEAERRRQRELRAEQLEVARGPAIGETAAQWAARLQRQGTAHLAYEPFATTATWLDVLAAAAPRINYWSPAHALDEAPGASARAGATPEPSTSADVLLADANESPGSAIGALLLRGVREVIVPVVALTPLNVRVDPLHPTAQHVDAGLLSLFHGAIEPARGTSGVAATPAAALFEHGGLRPLLDCLIAAKLRGRAVACRVELATVASPRVGLVAGVRVNVTWIYVDRNFEWERRLGASRDADARALLATINMGNEVEAGKLCAHRPAACAFLRFPALQQPDALPPPVAQLGASREVNEEVVPGPPPTRYGDLLDERSAAVLGDAAVLSAAWTPLDRTVANAIASLVSFSVVSLEPLLYQVFTQRPMPPRSRARGGGGGHDDDDGAPQDVPRGMRPIDWVGCHADKPDAPQLPHIRGVGLNTELCARLCDGYPFFAMQGADAQCRCGVLSLRPTHSLSAGAGSDPYRKVDDRECGKPCAGETSLEPTRLCGGRQRNAIYRLFKPAAPASNVSRAAAASRAERDEAARAAGAQNAPAAPLAPLATLATVAWQAARNGGGAGSAAPRVGSRLEALPTSAVAVSYVGCATTPRGSVVLPYARGSGHTTTSCAAVCRHFSFFALSHAREWGECSCGDEVGVGTGSVALEGKCGDVCDGEEGQQPARFCGSRTASAVYQGAGCHDVPSWSNSAGYTCAEYERRGWCAHGGVLDAARGGAEQHHPEQACCACGRGSGARANASEATHPPRRGGGRAARLHGAARAARLAEGEPHRAAALFGALGAAGALAIGALARLRRGATPAPGARGGRGWRVERMCAITTLRVGAARLAGVGAGRELL</sequence>
<gene>
    <name evidence="4" type="ORF">KFE25_013666</name>
</gene>
<feature type="region of interest" description="Disordered" evidence="1">
    <location>
        <begin position="94"/>
        <end position="132"/>
    </location>
</feature>
<keyword evidence="2" id="KW-0732">Signal</keyword>
<evidence type="ECO:0000256" key="1">
    <source>
        <dbReference type="SAM" id="MobiDB-lite"/>
    </source>
</evidence>
<name>A0A8J5XNR0_DIALT</name>
<feature type="compositionally biased region" description="Basic and acidic residues" evidence="1">
    <location>
        <begin position="46"/>
        <end position="59"/>
    </location>
</feature>
<organism evidence="4 5">
    <name type="scientific">Diacronema lutheri</name>
    <name type="common">Unicellular marine alga</name>
    <name type="synonym">Monochrysis lutheri</name>
    <dbReference type="NCBI Taxonomy" id="2081491"/>
    <lineage>
        <taxon>Eukaryota</taxon>
        <taxon>Haptista</taxon>
        <taxon>Haptophyta</taxon>
        <taxon>Pavlovophyceae</taxon>
        <taxon>Pavlovales</taxon>
        <taxon>Pavlovaceae</taxon>
        <taxon>Diacronema</taxon>
    </lineage>
</organism>
<feature type="domain" description="WSC" evidence="3">
    <location>
        <begin position="1146"/>
        <end position="1243"/>
    </location>
</feature>
<dbReference type="Proteomes" id="UP000751190">
    <property type="component" value="Unassembled WGS sequence"/>
</dbReference>
<keyword evidence="5" id="KW-1185">Reference proteome</keyword>
<dbReference type="InterPro" id="IPR002889">
    <property type="entry name" value="WSC_carb-bd"/>
</dbReference>
<evidence type="ECO:0000313" key="5">
    <source>
        <dbReference type="Proteomes" id="UP000751190"/>
    </source>
</evidence>
<feature type="compositionally biased region" description="Low complexity" evidence="1">
    <location>
        <begin position="60"/>
        <end position="80"/>
    </location>
</feature>
<protein>
    <recommendedName>
        <fullName evidence="3">WSC domain-containing protein</fullName>
    </recommendedName>
</protein>
<dbReference type="OrthoDB" id="10634884at2759"/>
<feature type="signal peptide" evidence="2">
    <location>
        <begin position="1"/>
        <end position="21"/>
    </location>
</feature>
<evidence type="ECO:0000313" key="4">
    <source>
        <dbReference type="EMBL" id="KAG8468583.1"/>
    </source>
</evidence>
<dbReference type="PROSITE" id="PS51212">
    <property type="entry name" value="WSC"/>
    <property type="match status" value="1"/>
</dbReference>
<dbReference type="EMBL" id="JAGTXO010000004">
    <property type="protein sequence ID" value="KAG8468583.1"/>
    <property type="molecule type" value="Genomic_DNA"/>
</dbReference>
<proteinExistence type="predicted"/>
<dbReference type="PANTHER" id="PTHR45725">
    <property type="entry name" value="FORMIN HOMOLOGY 2 FAMILY MEMBER"/>
    <property type="match status" value="1"/>
</dbReference>
<evidence type="ECO:0000256" key="2">
    <source>
        <dbReference type="SAM" id="SignalP"/>
    </source>
</evidence>
<evidence type="ECO:0000259" key="3">
    <source>
        <dbReference type="PROSITE" id="PS51212"/>
    </source>
</evidence>
<feature type="compositionally biased region" description="Pro residues" evidence="1">
    <location>
        <begin position="101"/>
        <end position="130"/>
    </location>
</feature>
<feature type="region of interest" description="Disordered" evidence="1">
    <location>
        <begin position="932"/>
        <end position="961"/>
    </location>
</feature>
<accession>A0A8J5XNR0</accession>
<dbReference type="InterPro" id="IPR051425">
    <property type="entry name" value="Formin_Homology"/>
</dbReference>
<dbReference type="PANTHER" id="PTHR45725:SF1">
    <property type="entry name" value="DISHEVELLED ASSOCIATED ACTIVATOR OF MORPHOGENESIS, ISOFORM D"/>
    <property type="match status" value="1"/>
</dbReference>